<evidence type="ECO:0000313" key="3">
    <source>
        <dbReference type="EMBL" id="AKJ64795.1"/>
    </source>
</evidence>
<dbReference type="SUPFAM" id="SSF48452">
    <property type="entry name" value="TPR-like"/>
    <property type="match status" value="2"/>
</dbReference>
<name>A0A0G3EIY3_9BACT</name>
<dbReference type="RefSeq" id="WP_052882089.1">
    <property type="nucleotide sequence ID" value="NZ_CP010904.1"/>
</dbReference>
<proteinExistence type="predicted"/>
<reference evidence="3 4" key="2">
    <citation type="journal article" date="2016" name="ISME J.">
        <title>Characterization of the first cultured representative of Verrucomicrobia subdivision 5 indicates the proposal of a novel phylum.</title>
        <authorList>
            <person name="Spring S."/>
            <person name="Bunk B."/>
            <person name="Sproer C."/>
            <person name="Schumann P."/>
            <person name="Rohde M."/>
            <person name="Tindall B.J."/>
            <person name="Klenk H.P."/>
        </authorList>
    </citation>
    <scope>NUCLEOTIDE SEQUENCE [LARGE SCALE GENOMIC DNA]</scope>
    <source>
        <strain evidence="3 4">L21-Fru-AB</strain>
    </source>
</reference>
<dbReference type="PANTHER" id="PTHR44943:SF8">
    <property type="entry name" value="TPR REPEAT-CONTAINING PROTEIN MJ0263"/>
    <property type="match status" value="1"/>
</dbReference>
<dbReference type="EMBL" id="CP010904">
    <property type="protein sequence ID" value="AKJ64795.1"/>
    <property type="molecule type" value="Genomic_DNA"/>
</dbReference>
<dbReference type="Pfam" id="PF13432">
    <property type="entry name" value="TPR_16"/>
    <property type="match status" value="2"/>
</dbReference>
<dbReference type="SMART" id="SM00028">
    <property type="entry name" value="TPR"/>
    <property type="match status" value="8"/>
</dbReference>
<evidence type="ECO:0000256" key="1">
    <source>
        <dbReference type="ARBA" id="ARBA00022737"/>
    </source>
</evidence>
<sequence length="428" mass="47486">MLILMSGCTMAVARDGHGYQHGNDPFEPTVTREESTLLNTAMRVAGTNVTQAIRMLQTKELPEASPALDFAIGNLHFQNERLDEAAAAYKAAIKKLPKFRSAIMNLGRVYLMQERTEDAITLYQQLVSDGQADADILLLLGHALLMENAPVSAESAYRQSLLLRPKHADAMLGMAKALMQQERYAEGLALVGEILQRDPANRELWSLRANAYLSMGKHTKATRTIEKARRLGCADAEMLATLGDLLLNQDQPEDALRAYEAAFTGDTPSIARMLRAIEGFLMVGDGQRASSMIARAESNLEPDTESVDEAQQIKLLRLKAELAQQEARFDDAMALCDDVLKLDPLDGRTMLVLAELQQDSGRLEDAAMTCERAARVKGYEADALIRHAQIEVARERYARAASLLEAAQTFENRPHVGRYLEQVRWMVK</sequence>
<reference evidence="4" key="1">
    <citation type="submission" date="2015-02" db="EMBL/GenBank/DDBJ databases">
        <title>Description and complete genome sequence of the first cultured representative of the subdivision 5 of the Verrucomicrobia phylum.</title>
        <authorList>
            <person name="Spring S."/>
            <person name="Bunk B."/>
            <person name="Sproer C."/>
            <person name="Klenk H.-P."/>
        </authorList>
    </citation>
    <scope>NUCLEOTIDE SEQUENCE [LARGE SCALE GENOMIC DNA]</scope>
    <source>
        <strain evidence="4">L21-Fru-AB</strain>
    </source>
</reference>
<dbReference type="AlphaFoldDB" id="A0A0G3EIY3"/>
<dbReference type="STRING" id="1307763.L21SP4_01552"/>
<protein>
    <submittedName>
        <fullName evidence="3">Tetratricopeptide repeat protein</fullName>
    </submittedName>
</protein>
<keyword evidence="2" id="KW-0802">TPR repeat</keyword>
<dbReference type="InterPro" id="IPR019734">
    <property type="entry name" value="TPR_rpt"/>
</dbReference>
<evidence type="ECO:0000256" key="2">
    <source>
        <dbReference type="ARBA" id="ARBA00022803"/>
    </source>
</evidence>
<gene>
    <name evidence="3" type="ORF">L21SP4_01552</name>
</gene>
<dbReference type="KEGG" id="vbl:L21SP4_01552"/>
<accession>A0A0G3EIY3</accession>
<keyword evidence="4" id="KW-1185">Reference proteome</keyword>
<evidence type="ECO:0000313" key="4">
    <source>
        <dbReference type="Proteomes" id="UP000035268"/>
    </source>
</evidence>
<dbReference type="PANTHER" id="PTHR44943">
    <property type="entry name" value="CELLULOSE SYNTHASE OPERON PROTEIN C"/>
    <property type="match status" value="1"/>
</dbReference>
<dbReference type="Proteomes" id="UP000035268">
    <property type="component" value="Chromosome"/>
</dbReference>
<keyword evidence="1" id="KW-0677">Repeat</keyword>
<dbReference type="InterPro" id="IPR011990">
    <property type="entry name" value="TPR-like_helical_dom_sf"/>
</dbReference>
<dbReference type="InterPro" id="IPR051685">
    <property type="entry name" value="Ycf3/AcsC/BcsC/TPR_MFPF"/>
</dbReference>
<dbReference type="Gene3D" id="1.25.40.10">
    <property type="entry name" value="Tetratricopeptide repeat domain"/>
    <property type="match status" value="3"/>
</dbReference>
<dbReference type="OrthoDB" id="249504at2"/>
<organism evidence="3 4">
    <name type="scientific">Kiritimatiella glycovorans</name>
    <dbReference type="NCBI Taxonomy" id="1307763"/>
    <lineage>
        <taxon>Bacteria</taxon>
        <taxon>Pseudomonadati</taxon>
        <taxon>Kiritimatiellota</taxon>
        <taxon>Kiritimatiellia</taxon>
        <taxon>Kiritimatiellales</taxon>
        <taxon>Kiritimatiellaceae</taxon>
        <taxon>Kiritimatiella</taxon>
    </lineage>
</organism>
<dbReference type="Pfam" id="PF14559">
    <property type="entry name" value="TPR_19"/>
    <property type="match status" value="1"/>
</dbReference>